<gene>
    <name evidence="1" type="ORF">SAMN05660841_01925</name>
</gene>
<dbReference type="STRING" id="1513896.SAMN05660841_01925"/>
<accession>A0A1T5DFF8</accession>
<dbReference type="EMBL" id="FUZF01000007">
    <property type="protein sequence ID" value="SKB70351.1"/>
    <property type="molecule type" value="Genomic_DNA"/>
</dbReference>
<dbReference type="OrthoDB" id="1096291at2"/>
<dbReference type="Pfam" id="PF16132">
    <property type="entry name" value="DUF4843"/>
    <property type="match status" value="1"/>
</dbReference>
<name>A0A1T5DFF8_9SPHI</name>
<reference evidence="2" key="1">
    <citation type="submission" date="2017-02" db="EMBL/GenBank/DDBJ databases">
        <authorList>
            <person name="Varghese N."/>
            <person name="Submissions S."/>
        </authorList>
    </citation>
    <scope>NUCLEOTIDE SEQUENCE [LARGE SCALE GENOMIC DNA]</scope>
    <source>
        <strain evidence="2">DSM 24091</strain>
    </source>
</reference>
<organism evidence="1 2">
    <name type="scientific">Sphingobacterium nematocida</name>
    <dbReference type="NCBI Taxonomy" id="1513896"/>
    <lineage>
        <taxon>Bacteria</taxon>
        <taxon>Pseudomonadati</taxon>
        <taxon>Bacteroidota</taxon>
        <taxon>Sphingobacteriia</taxon>
        <taxon>Sphingobacteriales</taxon>
        <taxon>Sphingobacteriaceae</taxon>
        <taxon>Sphingobacterium</taxon>
    </lineage>
</organism>
<dbReference type="Proteomes" id="UP000190150">
    <property type="component" value="Unassembled WGS sequence"/>
</dbReference>
<evidence type="ECO:0000313" key="2">
    <source>
        <dbReference type="Proteomes" id="UP000190150"/>
    </source>
</evidence>
<dbReference type="InterPro" id="IPR032299">
    <property type="entry name" value="DUF4843"/>
</dbReference>
<evidence type="ECO:0000313" key="1">
    <source>
        <dbReference type="EMBL" id="SKB70351.1"/>
    </source>
</evidence>
<protein>
    <recommendedName>
        <fullName evidence="3">DUF4843 domain-containing protein</fullName>
    </recommendedName>
</protein>
<keyword evidence="2" id="KW-1185">Reference proteome</keyword>
<dbReference type="PROSITE" id="PS51257">
    <property type="entry name" value="PROKAR_LIPOPROTEIN"/>
    <property type="match status" value="1"/>
</dbReference>
<sequence length="281" mass="31630">MKNIIIKLLGLIIPVLFISCEKDLITYEGTEGIYFGVQWGPEHGDSTVWAYQHYTSVEFINILGDEQTVKLRVMATGRVKDYDREFSIKVNKDSTDAVVDVDFDKLESSYMIPAGSLFVDIPVTVKRTEALQSQTKTLGVNLVPNEHFTLAIPTWYPVSPHWATSGDRIFNATYHQVLISDFITRPAIWFGQANNGVEAGLLGVFTEKKFRLICAINNLVYNDFANATSMPTARVNVINQVMKTYLQTEYDAGRPVLEADGRLMWVMNVSWTSTVGVPYKP</sequence>
<evidence type="ECO:0008006" key="3">
    <source>
        <dbReference type="Google" id="ProtNLM"/>
    </source>
</evidence>
<dbReference type="AlphaFoldDB" id="A0A1T5DFF8"/>
<proteinExistence type="predicted"/>